<protein>
    <submittedName>
        <fullName evidence="2">Uncharacterized protein</fullName>
    </submittedName>
</protein>
<keyword evidence="2" id="KW-0614">Plasmid</keyword>
<feature type="region of interest" description="Disordered" evidence="1">
    <location>
        <begin position="1"/>
        <end position="23"/>
    </location>
</feature>
<proteinExistence type="predicted"/>
<dbReference type="EMBL" id="CP016173">
    <property type="protein sequence ID" value="ANN80893.1"/>
    <property type="molecule type" value="Genomic_DNA"/>
</dbReference>
<sequence length="434" mass="47760">MSNFDPSKLNSRTPKTSQRGPRPERIFMVVDEYSTPESGFHYAIGHRAGHPDQKIKVRLNTVAERVADRPNLKEDAVKAQYVTGENTRDSISDKAKAGIKLIAFDDCRRLGEVDGVTEYRAHWPKTIATQPDAEILTGKAHIRLREAYERADTRFKAQAYVELIKGSATATADNITDLMSEALTIKDAQGRARDPLMIMRVTHKGAVVRAPRMYPATRTTQVFDQALGENKDVSRPCDADQTISELMSGVKGRTDLETAQRDSFRAAVAAIKGEPEPAFSSTDAEVIKDVRNLYWGVKEGHLQVEVISAEKIDFGADSRKTYLKDKDLPQLAAYTIKEPTGDQSFRSVAGYTDTVIGILRHEDGEPYAVYASPVQMFPKAYKLADLRLESGAPAAEAEATTDADNTAESDAAEIPPMATQADVAHEDEAQVPSM</sequence>
<keyword evidence="3" id="KW-1185">Reference proteome</keyword>
<evidence type="ECO:0000313" key="2">
    <source>
        <dbReference type="EMBL" id="ANN80893.1"/>
    </source>
</evidence>
<name>A0A193GMQ5_9BORD</name>
<dbReference type="AlphaFoldDB" id="A0A193GMQ5"/>
<evidence type="ECO:0000313" key="3">
    <source>
        <dbReference type="Proteomes" id="UP000091926"/>
    </source>
</evidence>
<geneLocation type="plasmid" evidence="2 3">
    <name>unnamed1</name>
</geneLocation>
<dbReference type="OrthoDB" id="7028171at2"/>
<gene>
    <name evidence="2" type="ORF">BAU07_26610</name>
</gene>
<dbReference type="RefSeq" id="WP_066665951.1">
    <property type="nucleotide sequence ID" value="NZ_CBCSCL010000020.1"/>
</dbReference>
<feature type="compositionally biased region" description="Polar residues" evidence="1">
    <location>
        <begin position="1"/>
        <end position="19"/>
    </location>
</feature>
<dbReference type="Proteomes" id="UP000091926">
    <property type="component" value="Plasmid unnamed1"/>
</dbReference>
<reference evidence="2 3" key="1">
    <citation type="submission" date="2016-06" db="EMBL/GenBank/DDBJ databases">
        <title>Complete genome sequences of Bordetella bronchialis and Bordetella flabilis.</title>
        <authorList>
            <person name="LiPuma J.J."/>
            <person name="Spilker T."/>
        </authorList>
    </citation>
    <scope>NUCLEOTIDE SEQUENCE [LARGE SCALE GENOMIC DNA]</scope>
    <source>
        <strain evidence="2 3">AU10664</strain>
        <plasmid evidence="2 3">unnamed1</plasmid>
    </source>
</reference>
<organism evidence="2 3">
    <name type="scientific">Bordetella flabilis</name>
    <dbReference type="NCBI Taxonomy" id="463014"/>
    <lineage>
        <taxon>Bacteria</taxon>
        <taxon>Pseudomonadati</taxon>
        <taxon>Pseudomonadota</taxon>
        <taxon>Betaproteobacteria</taxon>
        <taxon>Burkholderiales</taxon>
        <taxon>Alcaligenaceae</taxon>
        <taxon>Bordetella</taxon>
    </lineage>
</organism>
<dbReference type="KEGG" id="bfz:BAU07_26610"/>
<evidence type="ECO:0000256" key="1">
    <source>
        <dbReference type="SAM" id="MobiDB-lite"/>
    </source>
</evidence>
<accession>A0A193GMQ5</accession>